<dbReference type="RefSeq" id="WP_189091648.1">
    <property type="nucleotide sequence ID" value="NZ_BMQL01000021.1"/>
</dbReference>
<gene>
    <name evidence="1" type="ORF">GCM10008957_33330</name>
</gene>
<keyword evidence="2" id="KW-1185">Reference proteome</keyword>
<reference evidence="1" key="2">
    <citation type="submission" date="2020-09" db="EMBL/GenBank/DDBJ databases">
        <authorList>
            <person name="Sun Q."/>
            <person name="Ohkuma M."/>
        </authorList>
    </citation>
    <scope>NUCLEOTIDE SEQUENCE</scope>
    <source>
        <strain evidence="1">JCM 31311</strain>
    </source>
</reference>
<name>A0A918F826_9DEIO</name>
<organism evidence="1 2">
    <name type="scientific">Deinococcus ruber</name>
    <dbReference type="NCBI Taxonomy" id="1848197"/>
    <lineage>
        <taxon>Bacteria</taxon>
        <taxon>Thermotogati</taxon>
        <taxon>Deinococcota</taxon>
        <taxon>Deinococci</taxon>
        <taxon>Deinococcales</taxon>
        <taxon>Deinococcaceae</taxon>
        <taxon>Deinococcus</taxon>
    </lineage>
</organism>
<reference evidence="1" key="1">
    <citation type="journal article" date="2014" name="Int. J. Syst. Evol. Microbiol.">
        <title>Complete genome sequence of Corynebacterium casei LMG S-19264T (=DSM 44701T), isolated from a smear-ripened cheese.</title>
        <authorList>
            <consortium name="US DOE Joint Genome Institute (JGI-PGF)"/>
            <person name="Walter F."/>
            <person name="Albersmeier A."/>
            <person name="Kalinowski J."/>
            <person name="Ruckert C."/>
        </authorList>
    </citation>
    <scope>NUCLEOTIDE SEQUENCE</scope>
    <source>
        <strain evidence="1">JCM 31311</strain>
    </source>
</reference>
<accession>A0A918F826</accession>
<sequence>MVFLFVKTPRAARHILPFSLTSLNTRGLEGPSLALLAALILALIQREDVRLTKLAAQLPSAALGVARESEQNFSLRNLGWIKKTDTKRKVALLLS</sequence>
<evidence type="ECO:0000313" key="1">
    <source>
        <dbReference type="EMBL" id="GGR17910.1"/>
    </source>
</evidence>
<protein>
    <submittedName>
        <fullName evidence="1">Uncharacterized protein</fullName>
    </submittedName>
</protein>
<dbReference type="AlphaFoldDB" id="A0A918F826"/>
<comment type="caution">
    <text evidence="1">The sequence shown here is derived from an EMBL/GenBank/DDBJ whole genome shotgun (WGS) entry which is preliminary data.</text>
</comment>
<evidence type="ECO:0000313" key="2">
    <source>
        <dbReference type="Proteomes" id="UP000603865"/>
    </source>
</evidence>
<dbReference type="EMBL" id="BMQL01000021">
    <property type="protein sequence ID" value="GGR17910.1"/>
    <property type="molecule type" value="Genomic_DNA"/>
</dbReference>
<proteinExistence type="predicted"/>
<dbReference type="Proteomes" id="UP000603865">
    <property type="component" value="Unassembled WGS sequence"/>
</dbReference>